<reference evidence="6 7" key="1">
    <citation type="submission" date="2014-08" db="EMBL/GenBank/DDBJ databases">
        <title>Complete genome sequence of Corynebacterium flavescens OJ8(T)(=DSM 20296(T)), isolated from cheese.</title>
        <authorList>
            <person name="Ruckert C."/>
            <person name="Albersmeier A."/>
            <person name="Winkler A."/>
            <person name="Kalinowski J."/>
        </authorList>
    </citation>
    <scope>NUCLEOTIDE SEQUENCE [LARGE SCALE GENOMIC DNA]</scope>
    <source>
        <strain evidence="6 7">OJ8</strain>
    </source>
</reference>
<dbReference type="GO" id="GO:0042626">
    <property type="term" value="F:ATPase-coupled transmembrane transporter activity"/>
    <property type="evidence" value="ECO:0007669"/>
    <property type="project" value="TreeGrafter"/>
</dbReference>
<dbReference type="SUPFAM" id="SSF52540">
    <property type="entry name" value="P-loop containing nucleoside triphosphate hydrolases"/>
    <property type="match status" value="2"/>
</dbReference>
<evidence type="ECO:0000256" key="4">
    <source>
        <dbReference type="ARBA" id="ARBA00022840"/>
    </source>
</evidence>
<dbReference type="OrthoDB" id="501320at2"/>
<dbReference type="InterPro" id="IPR003593">
    <property type="entry name" value="AAA+_ATPase"/>
</dbReference>
<dbReference type="GO" id="GO:0005524">
    <property type="term" value="F:ATP binding"/>
    <property type="evidence" value="ECO:0007669"/>
    <property type="project" value="UniProtKB-KW"/>
</dbReference>
<dbReference type="GO" id="GO:0043190">
    <property type="term" value="C:ATP-binding cassette (ABC) transporter complex"/>
    <property type="evidence" value="ECO:0007669"/>
    <property type="project" value="TreeGrafter"/>
</dbReference>
<dbReference type="InterPro" id="IPR003439">
    <property type="entry name" value="ABC_transporter-like_ATP-bd"/>
</dbReference>
<evidence type="ECO:0000256" key="2">
    <source>
        <dbReference type="ARBA" id="ARBA00022448"/>
    </source>
</evidence>
<proteinExistence type="inferred from homology"/>
<dbReference type="Gene3D" id="3.40.50.300">
    <property type="entry name" value="P-loop containing nucleotide triphosphate hydrolases"/>
    <property type="match status" value="2"/>
</dbReference>
<comment type="similarity">
    <text evidence="1">Belongs to the ABC transporter superfamily.</text>
</comment>
<dbReference type="Pfam" id="PF00005">
    <property type="entry name" value="ABC_tran"/>
    <property type="match status" value="1"/>
</dbReference>
<dbReference type="PANTHER" id="PTHR43553">
    <property type="entry name" value="HEAVY METAL TRANSPORTER"/>
    <property type="match status" value="1"/>
</dbReference>
<name>A0A1L7CLZ3_CORFL</name>
<evidence type="ECO:0000313" key="7">
    <source>
        <dbReference type="Proteomes" id="UP000185479"/>
    </source>
</evidence>
<dbReference type="InterPro" id="IPR050095">
    <property type="entry name" value="ECF_ABC_transporter_ATP-bd"/>
</dbReference>
<evidence type="ECO:0000259" key="5">
    <source>
        <dbReference type="SMART" id="SM00382"/>
    </source>
</evidence>
<evidence type="ECO:0000313" key="6">
    <source>
        <dbReference type="EMBL" id="APT86873.1"/>
    </source>
</evidence>
<dbReference type="EMBL" id="CP009246">
    <property type="protein sequence ID" value="APT86873.1"/>
    <property type="molecule type" value="Genomic_DNA"/>
</dbReference>
<dbReference type="GeneID" id="82880363"/>
<dbReference type="Proteomes" id="UP000185479">
    <property type="component" value="Chromosome"/>
</dbReference>
<dbReference type="KEGG" id="cfc:CFLV_06500"/>
<organism evidence="6 7">
    <name type="scientific">Corynebacterium flavescens</name>
    <dbReference type="NCBI Taxonomy" id="28028"/>
    <lineage>
        <taxon>Bacteria</taxon>
        <taxon>Bacillati</taxon>
        <taxon>Actinomycetota</taxon>
        <taxon>Actinomycetes</taxon>
        <taxon>Mycobacteriales</taxon>
        <taxon>Corynebacteriaceae</taxon>
        <taxon>Corynebacterium</taxon>
    </lineage>
</organism>
<evidence type="ECO:0000256" key="3">
    <source>
        <dbReference type="ARBA" id="ARBA00022741"/>
    </source>
</evidence>
<feature type="domain" description="AAA+ ATPase" evidence="5">
    <location>
        <begin position="204"/>
        <end position="347"/>
    </location>
</feature>
<keyword evidence="7" id="KW-1185">Reference proteome</keyword>
<protein>
    <recommendedName>
        <fullName evidence="5">AAA+ ATPase domain-containing protein</fullName>
    </recommendedName>
</protein>
<keyword evidence="3" id="KW-0547">Nucleotide-binding</keyword>
<accession>A0A1L7CLZ3</accession>
<dbReference type="GO" id="GO:0016887">
    <property type="term" value="F:ATP hydrolysis activity"/>
    <property type="evidence" value="ECO:0007669"/>
    <property type="project" value="InterPro"/>
</dbReference>
<sequence>MDLIPGHLVDVVVEHSESADARAQELAKQLATTAVVGADASAHISLLRETVREEVALGLEHHGVARVDMEQRVAAMLEKAALSELADRDPARLSGGQTRRLACASVAITQPEILIVVEPYAGLDPYSRHKVAGLLAALPHTAVIVVRARHSPDEKQRERIAAGSAIELGEVSVSRQAGRRRWWHLKPPTGTDFSVGPVHLKPRRGGVLWIRGANGSGKTTLLRAAAGLDGHPRTHPSLTMALQFPADQVVESRLADFIGDTDATDGDEHPLDLSSSRLRLAQLQHVFSLQREVVILDEPDTMVDDFSGVHDLIHSALEAGTALIITCHDAAFMEAVGRYAEVAEIELSQPPHAA</sequence>
<gene>
    <name evidence="6" type="ORF">CFLV_06500</name>
</gene>
<evidence type="ECO:0000256" key="1">
    <source>
        <dbReference type="ARBA" id="ARBA00005417"/>
    </source>
</evidence>
<dbReference type="CDD" id="cd00267">
    <property type="entry name" value="ABC_ATPase"/>
    <property type="match status" value="1"/>
</dbReference>
<dbReference type="AlphaFoldDB" id="A0A1L7CLZ3"/>
<dbReference type="SMART" id="SM00382">
    <property type="entry name" value="AAA"/>
    <property type="match status" value="1"/>
</dbReference>
<keyword evidence="4" id="KW-0067">ATP-binding</keyword>
<keyword evidence="2" id="KW-0813">Transport</keyword>
<dbReference type="RefSeq" id="WP_075729831.1">
    <property type="nucleotide sequence ID" value="NZ_BJNB01000026.1"/>
</dbReference>
<dbReference type="STRING" id="28028.CFLV_06500"/>
<dbReference type="InterPro" id="IPR027417">
    <property type="entry name" value="P-loop_NTPase"/>
</dbReference>